<reference evidence="1 2" key="1">
    <citation type="submission" date="2016-05" db="EMBL/GenBank/DDBJ databases">
        <title>Complete genome sequence of Pseudomonas antarctica PAMC 27494.</title>
        <authorList>
            <person name="Lee J."/>
        </authorList>
    </citation>
    <scope>NUCLEOTIDE SEQUENCE [LARGE SCALE GENOMIC DNA]</scope>
    <source>
        <strain evidence="1 2">PAMC 27494</strain>
    </source>
</reference>
<dbReference type="KEGG" id="panr:A7J50_3673"/>
<accession>A0A172Z3I9</accession>
<dbReference type="PATRIC" id="fig|219572.3.peg.3777"/>
<dbReference type="Proteomes" id="UP000077829">
    <property type="component" value="Chromosome"/>
</dbReference>
<organism evidence="1 2">
    <name type="scientific">Pseudomonas antarctica</name>
    <dbReference type="NCBI Taxonomy" id="219572"/>
    <lineage>
        <taxon>Bacteria</taxon>
        <taxon>Pseudomonadati</taxon>
        <taxon>Pseudomonadota</taxon>
        <taxon>Gammaproteobacteria</taxon>
        <taxon>Pseudomonadales</taxon>
        <taxon>Pseudomonadaceae</taxon>
        <taxon>Pseudomonas</taxon>
    </lineage>
</organism>
<evidence type="ECO:0000313" key="1">
    <source>
        <dbReference type="EMBL" id="ANF87047.1"/>
    </source>
</evidence>
<dbReference type="EMBL" id="CP015600">
    <property type="protein sequence ID" value="ANF87047.1"/>
    <property type="molecule type" value="Genomic_DNA"/>
</dbReference>
<gene>
    <name evidence="1" type="ORF">A7J50_3673</name>
</gene>
<name>A0A172Z3I9_9PSED</name>
<dbReference type="AlphaFoldDB" id="A0A172Z3I9"/>
<sequence>MKSLESLFLVLMRSMVLTRMQVMPVRLAVKEAAVVAEGVAAAVDVTEEVVGVIIR</sequence>
<evidence type="ECO:0000313" key="2">
    <source>
        <dbReference type="Proteomes" id="UP000077829"/>
    </source>
</evidence>
<protein>
    <submittedName>
        <fullName evidence="1">Microcin B17 protein A</fullName>
    </submittedName>
</protein>
<proteinExistence type="predicted"/>
<dbReference type="STRING" id="219572.A7J50_3673"/>